<evidence type="ECO:0000313" key="1">
    <source>
        <dbReference type="EMBL" id="PPQ79088.1"/>
    </source>
</evidence>
<dbReference type="Proteomes" id="UP000283269">
    <property type="component" value="Unassembled WGS sequence"/>
</dbReference>
<keyword evidence="2" id="KW-1185">Reference proteome</keyword>
<accession>A0A409WKP3</accession>
<gene>
    <name evidence="1" type="ORF">CVT25_002312</name>
</gene>
<sequence length="66" mass="6786">MQPLNTAVARYIVGDGGGGVAPKLHGTSSKFYQAVSGVEFKQAAGASCPERRMGAAGLHEKQKPGN</sequence>
<comment type="caution">
    <text evidence="1">The sequence shown here is derived from an EMBL/GenBank/DDBJ whole genome shotgun (WGS) entry which is preliminary data.</text>
</comment>
<name>A0A409WKP3_PSICY</name>
<dbReference type="InParanoid" id="A0A409WKP3"/>
<dbReference type="AlphaFoldDB" id="A0A409WKP3"/>
<dbReference type="EMBL" id="NHYD01003394">
    <property type="protein sequence ID" value="PPQ79088.1"/>
    <property type="molecule type" value="Genomic_DNA"/>
</dbReference>
<proteinExistence type="predicted"/>
<organism evidence="1 2">
    <name type="scientific">Psilocybe cyanescens</name>
    <dbReference type="NCBI Taxonomy" id="93625"/>
    <lineage>
        <taxon>Eukaryota</taxon>
        <taxon>Fungi</taxon>
        <taxon>Dikarya</taxon>
        <taxon>Basidiomycota</taxon>
        <taxon>Agaricomycotina</taxon>
        <taxon>Agaricomycetes</taxon>
        <taxon>Agaricomycetidae</taxon>
        <taxon>Agaricales</taxon>
        <taxon>Agaricineae</taxon>
        <taxon>Strophariaceae</taxon>
        <taxon>Psilocybe</taxon>
    </lineage>
</organism>
<protein>
    <submittedName>
        <fullName evidence="1">Uncharacterized protein</fullName>
    </submittedName>
</protein>
<reference evidence="1 2" key="1">
    <citation type="journal article" date="2018" name="Evol. Lett.">
        <title>Horizontal gene cluster transfer increased hallucinogenic mushroom diversity.</title>
        <authorList>
            <person name="Reynolds H.T."/>
            <person name="Vijayakumar V."/>
            <person name="Gluck-Thaler E."/>
            <person name="Korotkin H.B."/>
            <person name="Matheny P.B."/>
            <person name="Slot J.C."/>
        </authorList>
    </citation>
    <scope>NUCLEOTIDE SEQUENCE [LARGE SCALE GENOMIC DNA]</scope>
    <source>
        <strain evidence="1 2">2631</strain>
    </source>
</reference>
<evidence type="ECO:0000313" key="2">
    <source>
        <dbReference type="Proteomes" id="UP000283269"/>
    </source>
</evidence>